<dbReference type="EMBL" id="AOPZ01000293">
    <property type="protein sequence ID" value="EPH41686.1"/>
    <property type="molecule type" value="Genomic_DNA"/>
</dbReference>
<keyword evidence="2" id="KW-0347">Helicase</keyword>
<gene>
    <name evidence="2" type="ORF">STRAU_5286</name>
</gene>
<reference evidence="2 3" key="1">
    <citation type="submission" date="2013-02" db="EMBL/GenBank/DDBJ databases">
        <title>Draft Genome Sequence of Streptomyces aurantiacus, Which Produces Setomimycin.</title>
        <authorList>
            <person name="Gruening B.A."/>
            <person name="Praeg A."/>
            <person name="Erxleben A."/>
            <person name="Guenther S."/>
            <person name="Mueller M."/>
        </authorList>
    </citation>
    <scope>NUCLEOTIDE SEQUENCE [LARGE SCALE GENOMIC DNA]</scope>
    <source>
        <strain evidence="2 3">JA 4570</strain>
    </source>
</reference>
<evidence type="ECO:0000313" key="2">
    <source>
        <dbReference type="EMBL" id="EPH41686.1"/>
    </source>
</evidence>
<accession>S3ZDC3</accession>
<name>S3ZDC3_9ACTN</name>
<keyword evidence="2" id="KW-0378">Hydrolase</keyword>
<keyword evidence="2" id="KW-0547">Nucleotide-binding</keyword>
<dbReference type="AlphaFoldDB" id="S3ZDC3"/>
<dbReference type="PATRIC" id="fig|1286094.4.peg.5219"/>
<dbReference type="GO" id="GO:0004386">
    <property type="term" value="F:helicase activity"/>
    <property type="evidence" value="ECO:0007669"/>
    <property type="project" value="UniProtKB-KW"/>
</dbReference>
<organism evidence="2 3">
    <name type="scientific">Streptomyces aurantiacus JA 4570</name>
    <dbReference type="NCBI Taxonomy" id="1286094"/>
    <lineage>
        <taxon>Bacteria</taxon>
        <taxon>Bacillati</taxon>
        <taxon>Actinomycetota</taxon>
        <taxon>Actinomycetes</taxon>
        <taxon>Kitasatosporales</taxon>
        <taxon>Streptomycetaceae</taxon>
        <taxon>Streptomyces</taxon>
        <taxon>Streptomyces aurantiacus group</taxon>
    </lineage>
</organism>
<feature type="compositionally biased region" description="Pro residues" evidence="1">
    <location>
        <begin position="511"/>
        <end position="523"/>
    </location>
</feature>
<dbReference type="Proteomes" id="UP000014629">
    <property type="component" value="Unassembled WGS sequence"/>
</dbReference>
<feature type="region of interest" description="Disordered" evidence="1">
    <location>
        <begin position="503"/>
        <end position="523"/>
    </location>
</feature>
<comment type="caution">
    <text evidence="2">The sequence shown here is derived from an EMBL/GenBank/DDBJ whole genome shotgun (WGS) entry which is preliminary data.</text>
</comment>
<protein>
    <submittedName>
        <fullName evidence="2">Putative ATP-dependent RNA helicase RhlE</fullName>
    </submittedName>
</protein>
<sequence>MARGVDARVLHEAEDLAALVRQGEGDDGAAAAGAGGTARAVQVVLVVARRVHVQDQVDAVDVDAAGGDVGGDQGVDVALLEVREDARTGALRHAAVQRVGLHTGVAELLGDAVGAQLGAYEDDGAALAGGDRGGDRRLVAGLHDQDVVRHGRDVALGAVDLVRHRVVQVALDQRGDLVLHRGGEQHALAAGRDLVEQLGDLGQEAQVGHLVGLVEDRDLDVLQGAGAAVDDVAQPARGGDEDVDAALEGVDLVAHRRTAADDLHLQAEHVAVRLQGVRDLHGELTGRGEDDAAGLLLVRVTAGQGGEQRQAEGEGLAGAGAAAAQDVLAGQGVRDGRGLDREGGVHAVARELADDAVGETEVGEGEAALFLGVVGGVGSDGAVFGGVRGGGLGGLLGRVGGLGGRGLVGGRVLCRLGLLGGDGVGCLGLGHGRDLDELGVLGLVLDLGRLNVKTGNGHAKCETFRSLGTRPQLRDFAMDRLYAVSHGKGEYAPRGALFGGAGQMGSNDLPPYAPPTPIGKRPP</sequence>
<evidence type="ECO:0000256" key="1">
    <source>
        <dbReference type="SAM" id="MobiDB-lite"/>
    </source>
</evidence>
<keyword evidence="3" id="KW-1185">Reference proteome</keyword>
<evidence type="ECO:0000313" key="3">
    <source>
        <dbReference type="Proteomes" id="UP000014629"/>
    </source>
</evidence>
<proteinExistence type="predicted"/>
<dbReference type="AntiFam" id="ANF00149">
    <property type="entry name" value="Shadow ORF (opposite cshA)"/>
</dbReference>
<keyword evidence="2" id="KW-0067">ATP-binding</keyword>